<proteinExistence type="predicted"/>
<gene>
    <name evidence="1" type="ORF">EM308_14185</name>
</gene>
<keyword evidence="2" id="KW-1185">Reference proteome</keyword>
<protein>
    <submittedName>
        <fullName evidence="1">Uncharacterized protein</fullName>
    </submittedName>
</protein>
<reference evidence="1 2" key="1">
    <citation type="submission" date="2016-10" db="EMBL/GenBank/DDBJ databases">
        <title>Flavobacterium gilvum sp. nov., isolated from stream water.</title>
        <authorList>
            <person name="Shin S.-K."/>
            <person name="Cho Y.-J."/>
            <person name="Yi H."/>
        </authorList>
    </citation>
    <scope>NUCLEOTIDE SEQUENCE [LARGE SCALE GENOMIC DNA]</scope>
    <source>
        <strain evidence="1 2">EM1308</strain>
    </source>
</reference>
<name>A0AAC9I7Z0_9FLAO</name>
<dbReference type="EMBL" id="CP017479">
    <property type="protein sequence ID" value="AOW10553.1"/>
    <property type="molecule type" value="Genomic_DNA"/>
</dbReference>
<dbReference type="Proteomes" id="UP000175968">
    <property type="component" value="Chromosome"/>
</dbReference>
<evidence type="ECO:0000313" key="1">
    <source>
        <dbReference type="EMBL" id="AOW10553.1"/>
    </source>
</evidence>
<dbReference type="RefSeq" id="WP_035636663.1">
    <property type="nucleotide sequence ID" value="NZ_CP017479.1"/>
</dbReference>
<accession>A0AAC9I7Z0</accession>
<dbReference type="KEGG" id="fgl:EM308_14185"/>
<dbReference type="AlphaFoldDB" id="A0AAC9I7Z0"/>
<sequence length="728" mass="82029">MKKVLILLVFVLLQNAYSKDITMKSMYASISINEKGNITSIKDLTHKKEYLAKGQNSPLLSVYIWEKKQTFEPASCLYNKATNEFTFKYENGTEAIVKVTPKKEYFRFELIALKNRNGVDNVIWGPVKTSISKTIGELIGVVRDDNFAIGMFGLNDNTTTGLPANGDSLEMMHYYIHSPDPVKYPLPANLKEGQKFRIGGDGVNDVAFYSHPEEYYRMTCGNGAILEPSYGSYIVYHSRDRRKAHTISKTIDPDILFQTDPQHMVVDGLEGVDLLNSAIALYACPDKKGLSVIETIVKNEGLPYITDKGKWIKSPKNNRPDVAWSGVHDSLISYTKQIGFKGVQDEGQGGGYAEYYYNPGNRLGGMKGKYSKGKIEDIRIFGERLKKEGIAYGVHTLCEFIQTNSSDVTPVPNKNLLTLFTVQLDKDVAPKDTIIVVKDTLYLNERGEANVNVLKLGNEIIHYKGVTKTRPYTLIGVERGYYKTFALAHKKGDNVSKLKPSAYSGLMPDMILQDTYARAYADLLNECSMDFIDFDGMESCLYQGHGYYSYKRFFRSLFDQAAKHGNTYIRVMGAGPSEGNWLYMNTINLGGGNHMFNQEAGTWGIEGKDMRYIFESSYMPGTFGIQSFPKTEEIAHNLQCKSIGWGAQYMLGMSQEAVEKNPEKFKIFKALKAWETAREADVFTEKQKENFKSTSDKFKIEQTSPATWILYTQKGGKGQWIAEKLSSK</sequence>
<organism evidence="1 2">
    <name type="scientific">Flavobacterium gilvum</name>
    <dbReference type="NCBI Taxonomy" id="1492737"/>
    <lineage>
        <taxon>Bacteria</taxon>
        <taxon>Pseudomonadati</taxon>
        <taxon>Bacteroidota</taxon>
        <taxon>Flavobacteriia</taxon>
        <taxon>Flavobacteriales</taxon>
        <taxon>Flavobacteriaceae</taxon>
        <taxon>Flavobacterium</taxon>
    </lineage>
</organism>
<evidence type="ECO:0000313" key="2">
    <source>
        <dbReference type="Proteomes" id="UP000175968"/>
    </source>
</evidence>